<protein>
    <recommendedName>
        <fullName evidence="4">Immunodominant membrane protein</fullName>
    </recommendedName>
</protein>
<accession>A0ABZ2U8F0</accession>
<organism evidence="2 3">
    <name type="scientific">Ash yellows phytoplasma</name>
    <dbReference type="NCBI Taxonomy" id="35780"/>
    <lineage>
        <taxon>Bacteria</taxon>
        <taxon>Bacillati</taxon>
        <taxon>Mycoplasmatota</taxon>
        <taxon>Mollicutes</taxon>
        <taxon>Acholeplasmatales</taxon>
        <taxon>Acholeplasmataceae</taxon>
        <taxon>Candidatus Phytoplasma</taxon>
        <taxon>16SrVII (Ash yellows group)</taxon>
    </lineage>
</organism>
<evidence type="ECO:0000313" key="3">
    <source>
        <dbReference type="Proteomes" id="UP001484199"/>
    </source>
</evidence>
<dbReference type="EMBL" id="CP146843">
    <property type="protein sequence ID" value="WYY26594.1"/>
    <property type="molecule type" value="Genomic_DNA"/>
</dbReference>
<evidence type="ECO:0008006" key="4">
    <source>
        <dbReference type="Google" id="ProtNLM"/>
    </source>
</evidence>
<keyword evidence="1" id="KW-0812">Transmembrane</keyword>
<keyword evidence="3" id="KW-1185">Reference proteome</keyword>
<evidence type="ECO:0000313" key="2">
    <source>
        <dbReference type="EMBL" id="WYY26594.1"/>
    </source>
</evidence>
<feature type="transmembrane region" description="Helical" evidence="1">
    <location>
        <begin position="12"/>
        <end position="38"/>
    </location>
</feature>
<dbReference type="RefSeq" id="WP_341266494.1">
    <property type="nucleotide sequence ID" value="NZ_CP146843.1"/>
</dbReference>
<keyword evidence="1" id="KW-1133">Transmembrane helix</keyword>
<name>A0ABZ2U8F0_ASHYP</name>
<evidence type="ECO:0000256" key="1">
    <source>
        <dbReference type="SAM" id="Phobius"/>
    </source>
</evidence>
<dbReference type="Proteomes" id="UP001484199">
    <property type="component" value="Chromosome"/>
</dbReference>
<keyword evidence="1" id="KW-0472">Membrane</keyword>
<reference evidence="2" key="1">
    <citation type="submission" date="2024-03" db="EMBL/GenBank/DDBJ databases">
        <title>The Complete Genome of 'Candidatus Phytoplasma fraxini' AshY1 from the Ash Yellows Group.</title>
        <authorList>
            <person name="Boehm J.W."/>
            <person name="Huettel B."/>
            <person name="Schneider B."/>
            <person name="Kube M."/>
        </authorList>
    </citation>
    <scope>NUCLEOTIDE SEQUENCE [LARGE SCALE GENOMIC DNA]</scope>
    <source>
        <strain evidence="2">AshY1</strain>
    </source>
</reference>
<proteinExistence type="predicted"/>
<sequence length="141" mass="16013">MQKESLLKTKKGKIIVGVSSVTVVLLLVLTLGVFLGWFKSITKQSVEDLNTKWEEMLKDDEKAKPKASELKTYITNKVEPLQDKKIKEKEVSTSTKDKIKTLQQEITDLGKDHELTKTQKSDFKGKLKPILEAIVKDLNLE</sequence>
<gene>
    <name evidence="2" type="ORF">AshY1_04880</name>
</gene>